<dbReference type="PATRIC" id="fig|1235802.3.peg.4849"/>
<comment type="caution">
    <text evidence="1">The sequence shown here is derived from an EMBL/GenBank/DDBJ whole genome shotgun (WGS) entry which is preliminary data.</text>
</comment>
<reference evidence="1 2" key="1">
    <citation type="journal article" date="2014" name="Genome Announc.">
        <title>Draft genome sequences of the altered schaedler flora, a defined bacterial community from gnotobiotic mice.</title>
        <authorList>
            <person name="Wannemuehler M.J."/>
            <person name="Overstreet A.M."/>
            <person name="Ward D.V."/>
            <person name="Phillips G.J."/>
        </authorList>
    </citation>
    <scope>NUCLEOTIDE SEQUENCE [LARGE SCALE GENOMIC DNA]</scope>
    <source>
        <strain evidence="1 2">ASF492</strain>
    </source>
</reference>
<dbReference type="AlphaFoldDB" id="N2AAR0"/>
<dbReference type="Proteomes" id="UP000012589">
    <property type="component" value="Unassembled WGS sequence"/>
</dbReference>
<proteinExistence type="predicted"/>
<dbReference type="HOGENOM" id="CLU_064252_0_0_9"/>
<evidence type="ECO:0000313" key="1">
    <source>
        <dbReference type="EMBL" id="EMZ21419.1"/>
    </source>
</evidence>
<gene>
    <name evidence="1" type="ORF">C823_04563</name>
</gene>
<evidence type="ECO:0008006" key="3">
    <source>
        <dbReference type="Google" id="ProtNLM"/>
    </source>
</evidence>
<keyword evidence="2" id="KW-1185">Reference proteome</keyword>
<accession>N2AAR0</accession>
<name>N2AAR0_9FIRM</name>
<evidence type="ECO:0000313" key="2">
    <source>
        <dbReference type="Proteomes" id="UP000012589"/>
    </source>
</evidence>
<sequence length="339" mass="38362">MYSKEELLQMSTLIRDAVTNRIATFSNEKTAKNVDEAIRKFHSEILGGELDWQSWRNNKNAIFTIWENVLKPELPEAWKTSPFYKKMCEVKNGAIGEKNAFAVRDKSYLAAAKFSGGTWDVEYQKIGRAKDIAIDTEWSYVACYEELDRFLKGYTTIVEMLNEVREGFAVDMDNRIATIFNGMGAYLPSQFVQQGTYDKDTLIDMIRRVRTANRKNTVVAGSQRAVSKIAEGTNANWISSAAKDELATSGVVVKNTGIGCDAIIIPDSFIPFTYEFAGADDTLYVLPDEQIIKIFYEGDVRSKEAHEEEEHDQTIRIQFQHKVGVELVTSDLFGKYTIA</sequence>
<dbReference type="EMBL" id="AQFT01000133">
    <property type="protein sequence ID" value="EMZ21419.1"/>
    <property type="molecule type" value="Genomic_DNA"/>
</dbReference>
<dbReference type="OrthoDB" id="2078600at2"/>
<protein>
    <recommendedName>
        <fullName evidence="3">HK97 family phage major capsid protein</fullName>
    </recommendedName>
</protein>
<dbReference type="eggNOG" id="ENOG5033655">
    <property type="taxonomic scope" value="Bacteria"/>
</dbReference>
<organism evidence="1 2">
    <name type="scientific">Eubacterium plexicaudatum ASF492</name>
    <dbReference type="NCBI Taxonomy" id="1235802"/>
    <lineage>
        <taxon>Bacteria</taxon>
        <taxon>Bacillati</taxon>
        <taxon>Bacillota</taxon>
        <taxon>Clostridia</taxon>
        <taxon>Eubacteriales</taxon>
        <taxon>Eubacteriaceae</taxon>
        <taxon>Eubacterium</taxon>
    </lineage>
</organism>
<dbReference type="STRING" id="1235802.C823_04563"/>